<evidence type="ECO:0000256" key="1">
    <source>
        <dbReference type="SAM" id="MobiDB-lite"/>
    </source>
</evidence>
<evidence type="ECO:0000313" key="2">
    <source>
        <dbReference type="EMBL" id="OGZ44731.1"/>
    </source>
</evidence>
<reference evidence="2 3" key="1">
    <citation type="journal article" date="2016" name="Nat. Commun.">
        <title>Thousands of microbial genomes shed light on interconnected biogeochemical processes in an aquifer system.</title>
        <authorList>
            <person name="Anantharaman K."/>
            <person name="Brown C.T."/>
            <person name="Hug L.A."/>
            <person name="Sharon I."/>
            <person name="Castelle C.J."/>
            <person name="Probst A.J."/>
            <person name="Thomas B.C."/>
            <person name="Singh A."/>
            <person name="Wilkins M.J."/>
            <person name="Karaoz U."/>
            <person name="Brodie E.L."/>
            <person name="Williams K.H."/>
            <person name="Hubbard S.S."/>
            <person name="Banfield J.F."/>
        </authorList>
    </citation>
    <scope>NUCLEOTIDE SEQUENCE [LARGE SCALE GENOMIC DNA]</scope>
</reference>
<protein>
    <submittedName>
        <fullName evidence="2">Uncharacterized protein</fullName>
    </submittedName>
</protein>
<dbReference type="Proteomes" id="UP000177785">
    <property type="component" value="Unassembled WGS sequence"/>
</dbReference>
<dbReference type="AlphaFoldDB" id="A0A1G2G465"/>
<accession>A0A1G2G465</accession>
<name>A0A1G2G465_9BACT</name>
<sequence length="182" mass="20237">MHKNATFLILLGTLLVAGGVVLYERHNTIIWQTVSEQVSGTQENNGTQKSPIPKESTTGPFPLAERIVDPKTGWILFQQSEYVPISFLYPPEFKQTGARRFEWGGSTVDFQNSQYLFRVTIAGDGKGAPSDTIYDTTKFSLGNEVFLVDLLEETDAPPNLFTGWARNISGGGTRLIKFLDFL</sequence>
<comment type="caution">
    <text evidence="2">The sequence shown here is derived from an EMBL/GenBank/DDBJ whole genome shotgun (WGS) entry which is preliminary data.</text>
</comment>
<dbReference type="EMBL" id="MHNL01000015">
    <property type="protein sequence ID" value="OGZ44731.1"/>
    <property type="molecule type" value="Genomic_DNA"/>
</dbReference>
<gene>
    <name evidence="2" type="ORF">A2756_04720</name>
</gene>
<organism evidence="2 3">
    <name type="scientific">Candidatus Ryanbacteria bacterium RIFCSPHIGHO2_01_FULL_48_27</name>
    <dbReference type="NCBI Taxonomy" id="1802115"/>
    <lineage>
        <taxon>Bacteria</taxon>
        <taxon>Candidatus Ryaniibacteriota</taxon>
    </lineage>
</organism>
<proteinExistence type="predicted"/>
<feature type="region of interest" description="Disordered" evidence="1">
    <location>
        <begin position="40"/>
        <end position="61"/>
    </location>
</feature>
<evidence type="ECO:0000313" key="3">
    <source>
        <dbReference type="Proteomes" id="UP000177785"/>
    </source>
</evidence>
<feature type="compositionally biased region" description="Polar residues" evidence="1">
    <location>
        <begin position="40"/>
        <end position="59"/>
    </location>
</feature>